<keyword evidence="2" id="KW-0805">Transcription regulation</keyword>
<dbReference type="GO" id="GO:0003677">
    <property type="term" value="F:DNA binding"/>
    <property type="evidence" value="ECO:0007669"/>
    <property type="project" value="UniProtKB-KW"/>
</dbReference>
<feature type="domain" description="AP2/ERF" evidence="9">
    <location>
        <begin position="23"/>
        <end position="80"/>
    </location>
</feature>
<dbReference type="PANTHER" id="PTHR31985:SF111">
    <property type="entry name" value="ETHYLENE-RESPONSIVE TRANSCRIPTION FACTOR ERF021"/>
    <property type="match status" value="1"/>
</dbReference>
<evidence type="ECO:0000256" key="3">
    <source>
        <dbReference type="ARBA" id="ARBA00023125"/>
    </source>
</evidence>
<evidence type="ECO:0000256" key="1">
    <source>
        <dbReference type="ARBA" id="ARBA00004123"/>
    </source>
</evidence>
<dbReference type="KEGG" id="pda:103705133"/>
<dbReference type="SUPFAM" id="SSF54171">
    <property type="entry name" value="DNA-binding domain"/>
    <property type="match status" value="1"/>
</dbReference>
<name>A0A8B7BWS4_PHODC</name>
<dbReference type="SMART" id="SM00380">
    <property type="entry name" value="AP2"/>
    <property type="match status" value="1"/>
</dbReference>
<evidence type="ECO:0000256" key="5">
    <source>
        <dbReference type="ARBA" id="ARBA00023163"/>
    </source>
</evidence>
<dbReference type="PRINTS" id="PR00367">
    <property type="entry name" value="ETHRSPELEMNT"/>
</dbReference>
<dbReference type="InterPro" id="IPR001471">
    <property type="entry name" value="AP2/ERF_dom"/>
</dbReference>
<evidence type="ECO:0000313" key="10">
    <source>
        <dbReference type="Proteomes" id="UP000228380"/>
    </source>
</evidence>
<evidence type="ECO:0000259" key="9">
    <source>
        <dbReference type="PROSITE" id="PS51032"/>
    </source>
</evidence>
<protein>
    <submittedName>
        <fullName evidence="11">Ethylene-responsive transcription factor ERF017-like</fullName>
    </submittedName>
</protein>
<dbReference type="Pfam" id="PF00847">
    <property type="entry name" value="AP2"/>
    <property type="match status" value="1"/>
</dbReference>
<dbReference type="GO" id="GO:0005634">
    <property type="term" value="C:nucleus"/>
    <property type="evidence" value="ECO:0007669"/>
    <property type="project" value="UniProtKB-SubCell"/>
</dbReference>
<dbReference type="OrthoDB" id="1918918at2759"/>
<dbReference type="InterPro" id="IPR036955">
    <property type="entry name" value="AP2/ERF_dom_sf"/>
</dbReference>
<keyword evidence="5" id="KW-0804">Transcription</keyword>
<dbReference type="Proteomes" id="UP000228380">
    <property type="component" value="Chromosome 6"/>
</dbReference>
<sequence length="185" mass="20092">MSPPDSGKQPQSSRGKEPAGPGGFKGVRMREWGKWVAEVRLPRSRKKMWLGSYATAEEAARACDAVMYCLKGPGAALNFPDHPPNISSADKLSRPEIKAAARKHARDGPKKVDQAGQAEESEAERVAAPVDPGEGSSGLRATGEPVQVSSPEFCFRAEEWGCNVQPGCVDDDYDDIYRCSPLWNF</sequence>
<organism evidence="10 11">
    <name type="scientific">Phoenix dactylifera</name>
    <name type="common">Date palm</name>
    <dbReference type="NCBI Taxonomy" id="42345"/>
    <lineage>
        <taxon>Eukaryota</taxon>
        <taxon>Viridiplantae</taxon>
        <taxon>Streptophyta</taxon>
        <taxon>Embryophyta</taxon>
        <taxon>Tracheophyta</taxon>
        <taxon>Spermatophyta</taxon>
        <taxon>Magnoliopsida</taxon>
        <taxon>Liliopsida</taxon>
        <taxon>Arecaceae</taxon>
        <taxon>Coryphoideae</taxon>
        <taxon>Phoeniceae</taxon>
        <taxon>Phoenix</taxon>
    </lineage>
</organism>
<comment type="similarity">
    <text evidence="7">Belongs to the AP2/ERF transcription factor family. ERF subfamily.</text>
</comment>
<keyword evidence="3" id="KW-0238">DNA-binding</keyword>
<dbReference type="PANTHER" id="PTHR31985">
    <property type="entry name" value="ETHYLENE-RESPONSIVE TRANSCRIPTION FACTOR ERF042-RELATED"/>
    <property type="match status" value="1"/>
</dbReference>
<keyword evidence="6" id="KW-0539">Nucleus</keyword>
<evidence type="ECO:0000256" key="8">
    <source>
        <dbReference type="SAM" id="MobiDB-lite"/>
    </source>
</evidence>
<comment type="subcellular location">
    <subcellularLocation>
        <location evidence="1">Nucleus</location>
    </subcellularLocation>
</comment>
<feature type="region of interest" description="Disordered" evidence="8">
    <location>
        <begin position="79"/>
        <end position="144"/>
    </location>
</feature>
<keyword evidence="4" id="KW-0010">Activator</keyword>
<dbReference type="InterPro" id="IPR051032">
    <property type="entry name" value="AP2/ERF_TF_ERF_subfamily"/>
</dbReference>
<dbReference type="RefSeq" id="XP_008786978.2">
    <property type="nucleotide sequence ID" value="XM_008788756.2"/>
</dbReference>
<evidence type="ECO:0000256" key="2">
    <source>
        <dbReference type="ARBA" id="ARBA00023015"/>
    </source>
</evidence>
<evidence type="ECO:0000256" key="4">
    <source>
        <dbReference type="ARBA" id="ARBA00023159"/>
    </source>
</evidence>
<proteinExistence type="inferred from homology"/>
<dbReference type="GO" id="GO:0003700">
    <property type="term" value="F:DNA-binding transcription factor activity"/>
    <property type="evidence" value="ECO:0007669"/>
    <property type="project" value="InterPro"/>
</dbReference>
<dbReference type="InterPro" id="IPR016177">
    <property type="entry name" value="DNA-bd_dom_sf"/>
</dbReference>
<evidence type="ECO:0000256" key="7">
    <source>
        <dbReference type="ARBA" id="ARBA00024343"/>
    </source>
</evidence>
<accession>A0A8B7BWS4</accession>
<dbReference type="CDD" id="cd00018">
    <property type="entry name" value="AP2"/>
    <property type="match status" value="1"/>
</dbReference>
<reference evidence="10" key="1">
    <citation type="journal article" date="2019" name="Nat. Commun.">
        <title>Genome-wide association mapping of date palm fruit traits.</title>
        <authorList>
            <person name="Hazzouri K.M."/>
            <person name="Gros-Balthazard M."/>
            <person name="Flowers J.M."/>
            <person name="Copetti D."/>
            <person name="Lemansour A."/>
            <person name="Lebrun M."/>
            <person name="Masmoudi K."/>
            <person name="Ferrand S."/>
            <person name="Dhar M.I."/>
            <person name="Fresquez Z.A."/>
            <person name="Rosas U."/>
            <person name="Zhang J."/>
            <person name="Talag J."/>
            <person name="Lee S."/>
            <person name="Kudrna D."/>
            <person name="Powell R.F."/>
            <person name="Leitch I.J."/>
            <person name="Krueger R.R."/>
            <person name="Wing R.A."/>
            <person name="Amiri K.M.A."/>
            <person name="Purugganan M.D."/>
        </authorList>
    </citation>
    <scope>NUCLEOTIDE SEQUENCE [LARGE SCALE GENOMIC DNA]</scope>
    <source>
        <strain evidence="10">cv. Khalas</strain>
    </source>
</reference>
<dbReference type="GeneID" id="103705133"/>
<dbReference type="AlphaFoldDB" id="A0A8B7BWS4"/>
<keyword evidence="10" id="KW-1185">Reference proteome</keyword>
<feature type="region of interest" description="Disordered" evidence="8">
    <location>
        <begin position="1"/>
        <end position="26"/>
    </location>
</feature>
<gene>
    <name evidence="11" type="primary">LOC103705133</name>
</gene>
<reference evidence="11" key="2">
    <citation type="submission" date="2025-08" db="UniProtKB">
        <authorList>
            <consortium name="RefSeq"/>
        </authorList>
    </citation>
    <scope>IDENTIFICATION</scope>
    <source>
        <tissue evidence="11">Young leaves</tissue>
    </source>
</reference>
<dbReference type="Gene3D" id="3.30.730.10">
    <property type="entry name" value="AP2/ERF domain"/>
    <property type="match status" value="1"/>
</dbReference>
<evidence type="ECO:0000313" key="11">
    <source>
        <dbReference type="RefSeq" id="XP_008786978.2"/>
    </source>
</evidence>
<evidence type="ECO:0000256" key="6">
    <source>
        <dbReference type="ARBA" id="ARBA00023242"/>
    </source>
</evidence>
<dbReference type="PROSITE" id="PS51032">
    <property type="entry name" value="AP2_ERF"/>
    <property type="match status" value="1"/>
</dbReference>